<sequence length="223" mass="26575">MSSVNIKEILKEKRTWLNGVKSPNPEERAKAWEMIRLIVDTGNGNELRSYLGYLRSLLWHSLQGVRDDAWENIDLYKKLLVKGVERGLMANSDRIKWSAWSKVIDMVNMGIISKDQVIQYRHSYWRLLRSRWVTIRKKSWRLFVDLVEYGIFQNKDKERFKEFLRHKKASVRIYAWEATIRLMRLGFISKDEVMSEIKYLTELTAYESNIKKRAEKVLKGLKS</sequence>
<dbReference type="InterPro" id="IPR016024">
    <property type="entry name" value="ARM-type_fold"/>
</dbReference>
<protein>
    <submittedName>
        <fullName evidence="1">Uncharacterized protein</fullName>
    </submittedName>
</protein>
<evidence type="ECO:0000313" key="2">
    <source>
        <dbReference type="Proteomes" id="UP000825123"/>
    </source>
</evidence>
<evidence type="ECO:0000313" key="1">
    <source>
        <dbReference type="EMBL" id="BCU71441.1"/>
    </source>
</evidence>
<proteinExistence type="predicted"/>
<dbReference type="KEGG" id="csty:KN1_27380"/>
<dbReference type="GeneID" id="66164461"/>
<dbReference type="RefSeq" id="WP_221288191.1">
    <property type="nucleotide sequence ID" value="NZ_AP024597.1"/>
</dbReference>
<dbReference type="EMBL" id="AP024597">
    <property type="protein sequence ID" value="BCU71441.1"/>
    <property type="molecule type" value="Genomic_DNA"/>
</dbReference>
<gene>
    <name evidence="1" type="ORF">KN1_27380</name>
</gene>
<dbReference type="SUPFAM" id="SSF48371">
    <property type="entry name" value="ARM repeat"/>
    <property type="match status" value="1"/>
</dbReference>
<accession>A0A8D5U8A0</accession>
<organism evidence="1 2">
    <name type="scientific">Stygiolobus caldivivus</name>
    <dbReference type="NCBI Taxonomy" id="2824673"/>
    <lineage>
        <taxon>Archaea</taxon>
        <taxon>Thermoproteota</taxon>
        <taxon>Thermoprotei</taxon>
        <taxon>Sulfolobales</taxon>
        <taxon>Sulfolobaceae</taxon>
        <taxon>Stygiolobus</taxon>
    </lineage>
</organism>
<reference evidence="1 2" key="1">
    <citation type="submission" date="2021-04" db="EMBL/GenBank/DDBJ databases">
        <title>Complete genome sequence of Stygiolobus sp. KN-1.</title>
        <authorList>
            <person name="Nakamura K."/>
            <person name="Sakai H."/>
            <person name="Kurosawa N."/>
        </authorList>
    </citation>
    <scope>NUCLEOTIDE SEQUENCE [LARGE SCALE GENOMIC DNA]</scope>
    <source>
        <strain evidence="1 2">KN-1</strain>
    </source>
</reference>
<dbReference type="Proteomes" id="UP000825123">
    <property type="component" value="Chromosome"/>
</dbReference>
<keyword evidence="2" id="KW-1185">Reference proteome</keyword>
<name>A0A8D5U8A0_9CREN</name>
<dbReference type="AlphaFoldDB" id="A0A8D5U8A0"/>